<feature type="transmembrane region" description="Helical" evidence="1">
    <location>
        <begin position="12"/>
        <end position="39"/>
    </location>
</feature>
<evidence type="ECO:0000313" key="3">
    <source>
        <dbReference type="EMBL" id="MPR34034.1"/>
    </source>
</evidence>
<keyword evidence="4" id="KW-1185">Reference proteome</keyword>
<comment type="caution">
    <text evidence="3">The sequence shown here is derived from an EMBL/GenBank/DDBJ whole genome shotgun (WGS) entry which is preliminary data.</text>
</comment>
<feature type="domain" description="DUF1206" evidence="2">
    <location>
        <begin position="17"/>
        <end position="85"/>
    </location>
</feature>
<reference evidence="3 4" key="1">
    <citation type="submission" date="2019-10" db="EMBL/GenBank/DDBJ databases">
        <title>Draft Genome Sequence of Cytophagaceae sp. SJW1-29.</title>
        <authorList>
            <person name="Choi A."/>
        </authorList>
    </citation>
    <scope>NUCLEOTIDE SEQUENCE [LARGE SCALE GENOMIC DNA]</scope>
    <source>
        <strain evidence="3 4">SJW1-29</strain>
    </source>
</reference>
<accession>A0A7C9BH71</accession>
<gene>
    <name evidence="3" type="ORF">GBK04_11810</name>
</gene>
<feature type="transmembrane region" description="Helical" evidence="1">
    <location>
        <begin position="101"/>
        <end position="122"/>
    </location>
</feature>
<dbReference type="Pfam" id="PF06724">
    <property type="entry name" value="DUF1206"/>
    <property type="match status" value="3"/>
</dbReference>
<keyword evidence="1" id="KW-0472">Membrane</keyword>
<dbReference type="Proteomes" id="UP000479293">
    <property type="component" value="Unassembled WGS sequence"/>
</dbReference>
<feature type="transmembrane region" description="Helical" evidence="1">
    <location>
        <begin position="155"/>
        <end position="176"/>
    </location>
</feature>
<dbReference type="EMBL" id="WHLY01000002">
    <property type="protein sequence ID" value="MPR34034.1"/>
    <property type="molecule type" value="Genomic_DNA"/>
</dbReference>
<evidence type="ECO:0000259" key="2">
    <source>
        <dbReference type="Pfam" id="PF06724"/>
    </source>
</evidence>
<sequence>MARPSTQKWIEITGQTGLVAIGIVYSLIGLLTCAAALDFGDQSQQGKVSQVLAWIQEQIFGQILLAFITLGLLCYTVWRFVEAILDTDQKGTSIHGLALRVSYLSYGVVYAALTYFAARLLFSQGSEKKELTDTMNEDTRQNLAQQLLELPFGRWILGGLAVGTAGIGVFQIYLALSGTYRQIIEEKKIDTQAKEILVRSGIVGYVARAIVWLIVGYFLLQAALHADSSQAGDTDTALNYLEYEYGSLTLAVVGLGLVCYGIFQFARARYQPIVKG</sequence>
<feature type="transmembrane region" description="Helical" evidence="1">
    <location>
        <begin position="245"/>
        <end position="263"/>
    </location>
</feature>
<feature type="domain" description="DUF1206" evidence="2">
    <location>
        <begin position="102"/>
        <end position="176"/>
    </location>
</feature>
<feature type="transmembrane region" description="Helical" evidence="1">
    <location>
        <begin position="59"/>
        <end position="81"/>
    </location>
</feature>
<keyword evidence="1" id="KW-0812">Transmembrane</keyword>
<organism evidence="3 4">
    <name type="scientific">Salmonirosea aquatica</name>
    <dbReference type="NCBI Taxonomy" id="2654236"/>
    <lineage>
        <taxon>Bacteria</taxon>
        <taxon>Pseudomonadati</taxon>
        <taxon>Bacteroidota</taxon>
        <taxon>Cytophagia</taxon>
        <taxon>Cytophagales</taxon>
        <taxon>Spirosomataceae</taxon>
        <taxon>Salmonirosea</taxon>
    </lineage>
</organism>
<dbReference type="InterPro" id="IPR009597">
    <property type="entry name" value="DUF1206"/>
</dbReference>
<evidence type="ECO:0000313" key="4">
    <source>
        <dbReference type="Proteomes" id="UP000479293"/>
    </source>
</evidence>
<dbReference type="AlphaFoldDB" id="A0A7C9BH71"/>
<name>A0A7C9BH71_9BACT</name>
<feature type="transmembrane region" description="Helical" evidence="1">
    <location>
        <begin position="196"/>
        <end position="220"/>
    </location>
</feature>
<evidence type="ECO:0000256" key="1">
    <source>
        <dbReference type="SAM" id="Phobius"/>
    </source>
</evidence>
<protein>
    <submittedName>
        <fullName evidence="3">DUF1206 domain-containing protein</fullName>
    </submittedName>
</protein>
<feature type="domain" description="DUF1206" evidence="2">
    <location>
        <begin position="203"/>
        <end position="270"/>
    </location>
</feature>
<dbReference type="RefSeq" id="WP_152759906.1">
    <property type="nucleotide sequence ID" value="NZ_WHLY01000002.1"/>
</dbReference>
<keyword evidence="1" id="KW-1133">Transmembrane helix</keyword>
<proteinExistence type="predicted"/>